<feature type="transmembrane region" description="Helical" evidence="6">
    <location>
        <begin position="270"/>
        <end position="290"/>
    </location>
</feature>
<feature type="domain" description="EamA" evidence="7">
    <location>
        <begin position="4"/>
        <end position="137"/>
    </location>
</feature>
<sequence length="294" mass="32199">MVKTYFMLFFACAIWGFQPACVKLLVAEWPPAAMIVVRYAIIALMWFAAAWHAEGKNIMPHKEDWKWLISMGFLGILLNNVLQFTGLQYTTVTNCTLISATQPAVTACIAFFLIRERLSLAKWIGIFISFGGVFAVVSGGSLEVIRQINFNTGDMLCLAAQLSWAAYSFLSLRVMKDLSVEATTFWFCLFGGIMTAVYGAGSGTLQFVPLSPGALISFLYIVFLGGFCSLFFYNVGVKNAGPSVAAIFLNIMPVVGIFSGFMMFDDYIGPAQMGGAAAIIAGVFMTTHHWKHPV</sequence>
<comment type="subcellular location">
    <subcellularLocation>
        <location evidence="1">Membrane</location>
        <topology evidence="1">Multi-pass membrane protein</topology>
    </subcellularLocation>
</comment>
<feature type="transmembrane region" description="Helical" evidence="6">
    <location>
        <begin position="65"/>
        <end position="85"/>
    </location>
</feature>
<dbReference type="Pfam" id="PF00892">
    <property type="entry name" value="EamA"/>
    <property type="match status" value="2"/>
</dbReference>
<feature type="transmembrane region" description="Helical" evidence="6">
    <location>
        <begin position="245"/>
        <end position="264"/>
    </location>
</feature>
<evidence type="ECO:0000256" key="6">
    <source>
        <dbReference type="SAM" id="Phobius"/>
    </source>
</evidence>
<dbReference type="GO" id="GO:0016020">
    <property type="term" value="C:membrane"/>
    <property type="evidence" value="ECO:0007669"/>
    <property type="project" value="UniProtKB-SubCell"/>
</dbReference>
<feature type="transmembrane region" description="Helical" evidence="6">
    <location>
        <begin position="182"/>
        <end position="201"/>
    </location>
</feature>
<keyword evidence="4 6" id="KW-1133">Transmembrane helix</keyword>
<dbReference type="InterPro" id="IPR050638">
    <property type="entry name" value="AA-Vitamin_Transporters"/>
</dbReference>
<evidence type="ECO:0000256" key="3">
    <source>
        <dbReference type="ARBA" id="ARBA00022692"/>
    </source>
</evidence>
<protein>
    <recommendedName>
        <fullName evidence="7">EamA domain-containing protein</fullName>
    </recommendedName>
</protein>
<evidence type="ECO:0000313" key="9">
    <source>
        <dbReference type="Proteomes" id="UP000036503"/>
    </source>
</evidence>
<evidence type="ECO:0000256" key="4">
    <source>
        <dbReference type="ARBA" id="ARBA00022989"/>
    </source>
</evidence>
<comment type="caution">
    <text evidence="8">The sequence shown here is derived from an EMBL/GenBank/DDBJ whole genome shotgun (WGS) entry which is preliminary data.</text>
</comment>
<comment type="similarity">
    <text evidence="2">Belongs to the EamA transporter family.</text>
</comment>
<dbReference type="PANTHER" id="PTHR32322">
    <property type="entry name" value="INNER MEMBRANE TRANSPORTER"/>
    <property type="match status" value="1"/>
</dbReference>
<accession>A0A0J6WVX2</accession>
<dbReference type="SUPFAM" id="SSF103481">
    <property type="entry name" value="Multidrug resistance efflux transporter EmrE"/>
    <property type="match status" value="2"/>
</dbReference>
<feature type="transmembrane region" description="Helical" evidence="6">
    <location>
        <begin position="213"/>
        <end position="233"/>
    </location>
</feature>
<organism evidence="8 9">
    <name type="scientific">Megasphaera cerevisiae DSM 20462</name>
    <dbReference type="NCBI Taxonomy" id="1122219"/>
    <lineage>
        <taxon>Bacteria</taxon>
        <taxon>Bacillati</taxon>
        <taxon>Bacillota</taxon>
        <taxon>Negativicutes</taxon>
        <taxon>Veillonellales</taxon>
        <taxon>Veillonellaceae</taxon>
        <taxon>Megasphaera</taxon>
    </lineage>
</organism>
<feature type="transmembrane region" description="Helical" evidence="6">
    <location>
        <begin position="91"/>
        <end position="113"/>
    </location>
</feature>
<dbReference type="PATRIC" id="fig|1122219.3.peg.736"/>
<keyword evidence="3 6" id="KW-0812">Transmembrane</keyword>
<evidence type="ECO:0000313" key="8">
    <source>
        <dbReference type="EMBL" id="KMO86724.1"/>
    </source>
</evidence>
<feature type="transmembrane region" description="Helical" evidence="6">
    <location>
        <begin position="120"/>
        <end position="142"/>
    </location>
</feature>
<evidence type="ECO:0000256" key="2">
    <source>
        <dbReference type="ARBA" id="ARBA00007362"/>
    </source>
</evidence>
<keyword evidence="9" id="KW-1185">Reference proteome</keyword>
<name>A0A0J6WVX2_9FIRM</name>
<keyword evidence="5 6" id="KW-0472">Membrane</keyword>
<dbReference type="AlphaFoldDB" id="A0A0J6WVX2"/>
<dbReference type="Proteomes" id="UP000036503">
    <property type="component" value="Unassembled WGS sequence"/>
</dbReference>
<evidence type="ECO:0000259" key="7">
    <source>
        <dbReference type="Pfam" id="PF00892"/>
    </source>
</evidence>
<evidence type="ECO:0000256" key="5">
    <source>
        <dbReference type="ARBA" id="ARBA00023136"/>
    </source>
</evidence>
<dbReference type="PANTHER" id="PTHR32322:SF2">
    <property type="entry name" value="EAMA DOMAIN-CONTAINING PROTEIN"/>
    <property type="match status" value="1"/>
</dbReference>
<proteinExistence type="inferred from homology"/>
<dbReference type="FunCoup" id="A0A0J6WVX2">
    <property type="interactions" value="53"/>
</dbReference>
<evidence type="ECO:0000256" key="1">
    <source>
        <dbReference type="ARBA" id="ARBA00004141"/>
    </source>
</evidence>
<gene>
    <name evidence="8" type="ORF">AB840_06320</name>
</gene>
<reference evidence="8 9" key="1">
    <citation type="submission" date="2015-06" db="EMBL/GenBank/DDBJ databases">
        <title>Draft genome sequence of beer spoilage bacterium Megasphaera cerevisiae type strain 20462.</title>
        <authorList>
            <person name="Kutumbaka K."/>
            <person name="Pasmowitz J."/>
            <person name="Mategko J."/>
            <person name="Reyes D."/>
            <person name="Friedrich A."/>
            <person name="Han S."/>
            <person name="Martens-Habbena W."/>
            <person name="Neal-McKinney J."/>
            <person name="Janagama H.K."/>
            <person name="Nadala C."/>
            <person name="Samadpour M."/>
        </authorList>
    </citation>
    <scope>NUCLEOTIDE SEQUENCE [LARGE SCALE GENOMIC DNA]</scope>
    <source>
        <strain evidence="8 9">DSM 20462</strain>
    </source>
</reference>
<dbReference type="InterPro" id="IPR037185">
    <property type="entry name" value="EmrE-like"/>
</dbReference>
<dbReference type="OrthoDB" id="9805239at2"/>
<dbReference type="RefSeq" id="WP_048513994.1">
    <property type="nucleotide sequence ID" value="NZ_LEKT01000016.1"/>
</dbReference>
<feature type="domain" description="EamA" evidence="7">
    <location>
        <begin position="152"/>
        <end position="286"/>
    </location>
</feature>
<dbReference type="InterPro" id="IPR000620">
    <property type="entry name" value="EamA_dom"/>
</dbReference>
<dbReference type="InParanoid" id="A0A0J6WVX2"/>
<feature type="transmembrane region" description="Helical" evidence="6">
    <location>
        <begin position="32"/>
        <end position="53"/>
    </location>
</feature>
<dbReference type="EMBL" id="LEKT01000016">
    <property type="protein sequence ID" value="KMO86724.1"/>
    <property type="molecule type" value="Genomic_DNA"/>
</dbReference>
<dbReference type="STRING" id="39029.BSR42_12560"/>